<dbReference type="GO" id="GO:0016787">
    <property type="term" value="F:hydrolase activity"/>
    <property type="evidence" value="ECO:0007669"/>
    <property type="project" value="UniProtKB-KW"/>
</dbReference>
<feature type="region of interest" description="Disordered" evidence="4">
    <location>
        <begin position="1"/>
        <end position="31"/>
    </location>
</feature>
<keyword evidence="1" id="KW-0547">Nucleotide-binding</keyword>
<dbReference type="InterPro" id="IPR006500">
    <property type="entry name" value="Helicase_put_C_phage/plasmid"/>
</dbReference>
<dbReference type="Pfam" id="PF08706">
    <property type="entry name" value="D5_N"/>
    <property type="match status" value="1"/>
</dbReference>
<evidence type="ECO:0000256" key="2">
    <source>
        <dbReference type="ARBA" id="ARBA00022801"/>
    </source>
</evidence>
<evidence type="ECO:0000313" key="6">
    <source>
        <dbReference type="EMBL" id="SHJ63619.1"/>
    </source>
</evidence>
<feature type="domain" description="SF3 helicase" evidence="5">
    <location>
        <begin position="320"/>
        <end position="482"/>
    </location>
</feature>
<dbReference type="InterPro" id="IPR027417">
    <property type="entry name" value="P-loop_NTPase"/>
</dbReference>
<feature type="compositionally biased region" description="Basic and acidic residues" evidence="4">
    <location>
        <begin position="62"/>
        <end position="84"/>
    </location>
</feature>
<evidence type="ECO:0000313" key="7">
    <source>
        <dbReference type="Proteomes" id="UP000184001"/>
    </source>
</evidence>
<feature type="compositionally biased region" description="Polar residues" evidence="4">
    <location>
        <begin position="10"/>
        <end position="28"/>
    </location>
</feature>
<dbReference type="SMART" id="SM00885">
    <property type="entry name" value="D5_N"/>
    <property type="match status" value="1"/>
</dbReference>
<reference evidence="6 7" key="1">
    <citation type="submission" date="2016-11" db="EMBL/GenBank/DDBJ databases">
        <authorList>
            <person name="Varghese N."/>
            <person name="Submissions S."/>
        </authorList>
    </citation>
    <scope>NUCLEOTIDE SEQUENCE [LARGE SCALE GENOMIC DNA]</scope>
    <source>
        <strain evidence="6 7">DSM 17919</strain>
    </source>
</reference>
<evidence type="ECO:0000256" key="1">
    <source>
        <dbReference type="ARBA" id="ARBA00022741"/>
    </source>
</evidence>
<sequence length="629" mass="72073">MSHSKKSTHKNSASINISPSPTEDNAQTAAPELTVAEIAQLSCADLRALIQKQVEEERQQVWEQTKKNYPNKENHPKRLNDELKTPPPAVMAWKVMHVPEKRGPRIDRLMDAVRRQQLGDAELLVDLIGDRFCFDHKREVFMQFVNSHWKDDAKRQHRKEVTIMAEQFDRGSNYLFSKYKELESQIEQLSLKISQAGDEPEQADLAAIAKKRKELKQNKYNRKMLDDRAAKLRNDRRISGVINMAKSGEDTLGIEGTEWDKDHTLLPCANGIIDLKTGHLLPPDPKYKMRHASPYEYRGLHEEAPFWTDFLYKIFCNNLELLEYFERVIGYAVTGLTSHKEIYIAIGPTANNGKSSLFNTIMKVLGGYSSTISKSVLLQGNKKNDGADPALMALEGLRMAVASEPDSSETFDKEIIKQITGADEVSTRGLYESQVVLQLFCKLFVHANSVPRIKNADRALFERMRLIPFNARFTKNLKEVDEAKHIYHAKPSNTVNDKIEEEAPGILSWLVRCARTFLSDLDLTPPLIVRHEVESYTEDNDPIGAWVDDWCEVHPHDSNVRTKANDLYESFKCYCMEELKINEKYLMNNKGFGSQLTQRFKKKKIKIFYYFGISIKAGFKAEERPSLPK</sequence>
<dbReference type="AlphaFoldDB" id="A0A8G2CBT7"/>
<proteinExistence type="predicted"/>
<dbReference type="PANTHER" id="PTHR35372">
    <property type="entry name" value="ATP BINDING PROTEIN-RELATED"/>
    <property type="match status" value="1"/>
</dbReference>
<name>A0A8G2CBT7_9BACT</name>
<dbReference type="GO" id="GO:0005524">
    <property type="term" value="F:ATP binding"/>
    <property type="evidence" value="ECO:0007669"/>
    <property type="project" value="UniProtKB-KW"/>
</dbReference>
<evidence type="ECO:0000256" key="4">
    <source>
        <dbReference type="SAM" id="MobiDB-lite"/>
    </source>
</evidence>
<accession>A0A8G2CBT7</accession>
<dbReference type="Gene3D" id="3.40.50.300">
    <property type="entry name" value="P-loop containing nucleotide triphosphate hydrolases"/>
    <property type="match status" value="1"/>
</dbReference>
<comment type="caution">
    <text evidence="6">The sequence shown here is derived from an EMBL/GenBank/DDBJ whole genome shotgun (WGS) entry which is preliminary data.</text>
</comment>
<organism evidence="6 7">
    <name type="scientific">Halodesulfovibrio aestuarii</name>
    <dbReference type="NCBI Taxonomy" id="126333"/>
    <lineage>
        <taxon>Bacteria</taxon>
        <taxon>Pseudomonadati</taxon>
        <taxon>Thermodesulfobacteriota</taxon>
        <taxon>Desulfovibrionia</taxon>
        <taxon>Desulfovibrionales</taxon>
        <taxon>Desulfovibrionaceae</taxon>
        <taxon>Halodesulfovibrio</taxon>
    </lineage>
</organism>
<keyword evidence="2" id="KW-0378">Hydrolase</keyword>
<dbReference type="PROSITE" id="PS51206">
    <property type="entry name" value="SF3_HELICASE_1"/>
    <property type="match status" value="1"/>
</dbReference>
<dbReference type="NCBIfam" id="TIGR01613">
    <property type="entry name" value="primase_Cterm"/>
    <property type="match status" value="1"/>
</dbReference>
<evidence type="ECO:0000259" key="5">
    <source>
        <dbReference type="PROSITE" id="PS51206"/>
    </source>
</evidence>
<gene>
    <name evidence="6" type="ORF">SAMN05660830_02906</name>
</gene>
<dbReference type="SUPFAM" id="SSF52540">
    <property type="entry name" value="P-loop containing nucleoside triphosphate hydrolases"/>
    <property type="match status" value="1"/>
</dbReference>
<dbReference type="PANTHER" id="PTHR35372:SF2">
    <property type="entry name" value="SF3 HELICASE DOMAIN-CONTAINING PROTEIN"/>
    <property type="match status" value="1"/>
</dbReference>
<evidence type="ECO:0000256" key="3">
    <source>
        <dbReference type="ARBA" id="ARBA00022840"/>
    </source>
</evidence>
<protein>
    <submittedName>
        <fullName evidence="6">Phage/plasmid primase, P4 family, C-terminal domain-containing protein</fullName>
    </submittedName>
</protein>
<dbReference type="InterPro" id="IPR051620">
    <property type="entry name" value="ORF904-like_C"/>
</dbReference>
<dbReference type="InterPro" id="IPR014015">
    <property type="entry name" value="Helicase_SF3_DNA-vir"/>
</dbReference>
<dbReference type="Proteomes" id="UP000184001">
    <property type="component" value="Unassembled WGS sequence"/>
</dbReference>
<dbReference type="EMBL" id="FQZR01000008">
    <property type="protein sequence ID" value="SHJ63619.1"/>
    <property type="molecule type" value="Genomic_DNA"/>
</dbReference>
<dbReference type="RefSeq" id="WP_019999507.1">
    <property type="nucleotide sequence ID" value="NZ_CP192219.1"/>
</dbReference>
<dbReference type="InterPro" id="IPR014818">
    <property type="entry name" value="Phage/plasmid_primase_P4_C"/>
</dbReference>
<keyword evidence="3" id="KW-0067">ATP-binding</keyword>
<feature type="region of interest" description="Disordered" evidence="4">
    <location>
        <begin position="62"/>
        <end position="85"/>
    </location>
</feature>